<evidence type="ECO:0000313" key="2">
    <source>
        <dbReference type="EMBL" id="KAG1307892.1"/>
    </source>
</evidence>
<name>A0A9P6X985_RHIOR</name>
<sequence>MSLTLKHAVVTRRAKLFVDGGGGLQMQCTYGLEEAMLHVQGPFKFDTFMMRDGHIGKSIRLTVEEAILYPFSQNKKVSSSEQEVDVVKYNLMKYAVIFFEDETRVDSAMEYDACLELFKTMHGELYPNKSFDSVKWPEGMEDKKNKQAEEESRLRQKLLAAAEDATDVLDVTELFASVVGEVPALGQMKRSETEIAIENRKRPNPKAIEPVSGGEER</sequence>
<dbReference type="AlphaFoldDB" id="A0A9P6X985"/>
<evidence type="ECO:0000313" key="3">
    <source>
        <dbReference type="Proteomes" id="UP000716291"/>
    </source>
</evidence>
<dbReference type="Proteomes" id="UP000716291">
    <property type="component" value="Unassembled WGS sequence"/>
</dbReference>
<proteinExistence type="predicted"/>
<protein>
    <submittedName>
        <fullName evidence="2">Uncharacterized protein</fullName>
    </submittedName>
</protein>
<reference evidence="2" key="1">
    <citation type="journal article" date="2020" name="Microb. Genom.">
        <title>Genetic diversity of clinical and environmental Mucorales isolates obtained from an investigation of mucormycosis cases among solid organ transplant recipients.</title>
        <authorList>
            <person name="Nguyen M.H."/>
            <person name="Kaul D."/>
            <person name="Muto C."/>
            <person name="Cheng S.J."/>
            <person name="Richter R.A."/>
            <person name="Bruno V.M."/>
            <person name="Liu G."/>
            <person name="Beyhan S."/>
            <person name="Sundermann A.J."/>
            <person name="Mounaud S."/>
            <person name="Pasculle A.W."/>
            <person name="Nierman W.C."/>
            <person name="Driscoll E."/>
            <person name="Cumbie R."/>
            <person name="Clancy C.J."/>
            <person name="Dupont C.L."/>
        </authorList>
    </citation>
    <scope>NUCLEOTIDE SEQUENCE</scope>
    <source>
        <strain evidence="2">GL11</strain>
    </source>
</reference>
<dbReference type="EMBL" id="JAANQT010000863">
    <property type="protein sequence ID" value="KAG1307892.1"/>
    <property type="molecule type" value="Genomic_DNA"/>
</dbReference>
<accession>A0A9P6X985</accession>
<feature type="region of interest" description="Disordered" evidence="1">
    <location>
        <begin position="190"/>
        <end position="217"/>
    </location>
</feature>
<evidence type="ECO:0000256" key="1">
    <source>
        <dbReference type="SAM" id="MobiDB-lite"/>
    </source>
</evidence>
<dbReference type="OrthoDB" id="10272886at2759"/>
<gene>
    <name evidence="2" type="ORF">G6F64_006458</name>
</gene>
<feature type="compositionally biased region" description="Basic and acidic residues" evidence="1">
    <location>
        <begin position="190"/>
        <end position="201"/>
    </location>
</feature>
<organism evidence="2 3">
    <name type="scientific">Rhizopus oryzae</name>
    <name type="common">Mucormycosis agent</name>
    <name type="synonym">Rhizopus arrhizus var. delemar</name>
    <dbReference type="NCBI Taxonomy" id="64495"/>
    <lineage>
        <taxon>Eukaryota</taxon>
        <taxon>Fungi</taxon>
        <taxon>Fungi incertae sedis</taxon>
        <taxon>Mucoromycota</taxon>
        <taxon>Mucoromycotina</taxon>
        <taxon>Mucoromycetes</taxon>
        <taxon>Mucorales</taxon>
        <taxon>Mucorineae</taxon>
        <taxon>Rhizopodaceae</taxon>
        <taxon>Rhizopus</taxon>
    </lineage>
</organism>
<keyword evidence="3" id="KW-1185">Reference proteome</keyword>
<comment type="caution">
    <text evidence="2">The sequence shown here is derived from an EMBL/GenBank/DDBJ whole genome shotgun (WGS) entry which is preliminary data.</text>
</comment>